<evidence type="ECO:0000256" key="1">
    <source>
        <dbReference type="SAM" id="SignalP"/>
    </source>
</evidence>
<sequence length="185" mass="20930">MFLYKCLGWCTTLLIMCSFPVSAESLSAQRIEQWLEAAPVVQDWSKRNLQYQRKDQHSSDITQISEVFTEQVNDSGDSSDQLTKALQPYGFKDVKAWSDTFERIMLAMGALQLKQNNVESTLRAALQQLEKDANIPAGTRDRLIQEYQAMLSTIETLKGVPDADIAAVEPFEPQLRAWLNSAKPK</sequence>
<dbReference type="Proteomes" id="UP001597380">
    <property type="component" value="Unassembled WGS sequence"/>
</dbReference>
<name>A0ABW4XQP9_9GAMM</name>
<keyword evidence="1" id="KW-0732">Signal</keyword>
<feature type="chain" id="PRO_5046754843" evidence="1">
    <location>
        <begin position="24"/>
        <end position="185"/>
    </location>
</feature>
<dbReference type="EMBL" id="JBHUHT010000012">
    <property type="protein sequence ID" value="MFD2096598.1"/>
    <property type="molecule type" value="Genomic_DNA"/>
</dbReference>
<keyword evidence="3" id="KW-1185">Reference proteome</keyword>
<gene>
    <name evidence="2" type="ORF">ACFSJ3_11440</name>
</gene>
<protein>
    <submittedName>
        <fullName evidence="2">Uncharacterized protein</fullName>
    </submittedName>
</protein>
<proteinExistence type="predicted"/>
<comment type="caution">
    <text evidence="2">The sequence shown here is derived from an EMBL/GenBank/DDBJ whole genome shotgun (WGS) entry which is preliminary data.</text>
</comment>
<dbReference type="RefSeq" id="WP_345339013.1">
    <property type="nucleotide sequence ID" value="NZ_BAABLI010000008.1"/>
</dbReference>
<organism evidence="2 3">
    <name type="scientific">Corallincola platygyrae</name>
    <dbReference type="NCBI Taxonomy" id="1193278"/>
    <lineage>
        <taxon>Bacteria</taxon>
        <taxon>Pseudomonadati</taxon>
        <taxon>Pseudomonadota</taxon>
        <taxon>Gammaproteobacteria</taxon>
        <taxon>Alteromonadales</taxon>
        <taxon>Psychromonadaceae</taxon>
        <taxon>Corallincola</taxon>
    </lineage>
</organism>
<evidence type="ECO:0000313" key="2">
    <source>
        <dbReference type="EMBL" id="MFD2096598.1"/>
    </source>
</evidence>
<accession>A0ABW4XQP9</accession>
<reference evidence="3" key="1">
    <citation type="journal article" date="2019" name="Int. J. Syst. Evol. Microbiol.">
        <title>The Global Catalogue of Microorganisms (GCM) 10K type strain sequencing project: providing services to taxonomists for standard genome sequencing and annotation.</title>
        <authorList>
            <consortium name="The Broad Institute Genomics Platform"/>
            <consortium name="The Broad Institute Genome Sequencing Center for Infectious Disease"/>
            <person name="Wu L."/>
            <person name="Ma J."/>
        </authorList>
    </citation>
    <scope>NUCLEOTIDE SEQUENCE [LARGE SCALE GENOMIC DNA]</scope>
    <source>
        <strain evidence="3">CGMCC 1.10992</strain>
    </source>
</reference>
<feature type="signal peptide" evidence="1">
    <location>
        <begin position="1"/>
        <end position="23"/>
    </location>
</feature>
<evidence type="ECO:0000313" key="3">
    <source>
        <dbReference type="Proteomes" id="UP001597380"/>
    </source>
</evidence>